<dbReference type="EMBL" id="RBAH01000023">
    <property type="protein sequence ID" value="RKN74978.1"/>
    <property type="molecule type" value="Genomic_DNA"/>
</dbReference>
<name>A0A3B0BRL1_9BACL</name>
<dbReference type="Proteomes" id="UP000282311">
    <property type="component" value="Unassembled WGS sequence"/>
</dbReference>
<proteinExistence type="predicted"/>
<organism evidence="1 2">
    <name type="scientific">Paenibacillus ginsengarvi</name>
    <dbReference type="NCBI Taxonomy" id="400777"/>
    <lineage>
        <taxon>Bacteria</taxon>
        <taxon>Bacillati</taxon>
        <taxon>Bacillota</taxon>
        <taxon>Bacilli</taxon>
        <taxon>Bacillales</taxon>
        <taxon>Paenibacillaceae</taxon>
        <taxon>Paenibacillus</taxon>
    </lineage>
</organism>
<accession>A0A3B0BRL1</accession>
<keyword evidence="2" id="KW-1185">Reference proteome</keyword>
<comment type="caution">
    <text evidence="1">The sequence shown here is derived from an EMBL/GenBank/DDBJ whole genome shotgun (WGS) entry which is preliminary data.</text>
</comment>
<reference evidence="1 2" key="1">
    <citation type="journal article" date="2007" name="Int. J. Syst. Evol. Microbiol.">
        <title>Paenibacillus ginsengarvi sp. nov., isolated from soil from ginseng cultivation.</title>
        <authorList>
            <person name="Yoon M.H."/>
            <person name="Ten L.N."/>
            <person name="Im W.T."/>
        </authorList>
    </citation>
    <scope>NUCLEOTIDE SEQUENCE [LARGE SCALE GENOMIC DNA]</scope>
    <source>
        <strain evidence="1 2">KCTC 13059</strain>
    </source>
</reference>
<dbReference type="RefSeq" id="WP_120750173.1">
    <property type="nucleotide sequence ID" value="NZ_RBAH01000023.1"/>
</dbReference>
<protein>
    <submittedName>
        <fullName evidence="1">Uncharacterized protein</fullName>
    </submittedName>
</protein>
<dbReference type="AlphaFoldDB" id="A0A3B0BRL1"/>
<dbReference type="Pfam" id="PF26325">
    <property type="entry name" value="YhjD"/>
    <property type="match status" value="1"/>
</dbReference>
<evidence type="ECO:0000313" key="1">
    <source>
        <dbReference type="EMBL" id="RKN74978.1"/>
    </source>
</evidence>
<evidence type="ECO:0000313" key="2">
    <source>
        <dbReference type="Proteomes" id="UP000282311"/>
    </source>
</evidence>
<dbReference type="InterPro" id="IPR058600">
    <property type="entry name" value="YhjD-like"/>
</dbReference>
<dbReference type="OrthoDB" id="2613315at2"/>
<sequence length="135" mass="15278">MSTPNVAYHTGISQGTLQLIRNLMVLPVVRANLECDNLNFMSRNTYEYPSPYAAMLERLVRRINGDIAKLTRVLRASGVELVEERRDAVSFTSWFVVGGVRRSLTLRWGTFEGEIELLMHYYLGNLDTDSATYGG</sequence>
<gene>
    <name evidence="1" type="ORF">D7M11_25910</name>
</gene>